<gene>
    <name evidence="1" type="ORF">Cme02nite_38610</name>
</gene>
<evidence type="ECO:0000313" key="1">
    <source>
        <dbReference type="EMBL" id="GIG15529.1"/>
    </source>
</evidence>
<sequence length="63" mass="7038">MTATAIAPQRLAPGHTILRDSRWPKLWTCTCRAEGSGDIDTTLPPAEIDMRHLEFKFSRAADL</sequence>
<keyword evidence="2" id="KW-1185">Reference proteome</keyword>
<evidence type="ECO:0000313" key="2">
    <source>
        <dbReference type="Proteomes" id="UP000660339"/>
    </source>
</evidence>
<dbReference type="AlphaFoldDB" id="A0A8J3PGB1"/>
<protein>
    <submittedName>
        <fullName evidence="1">Uncharacterized protein</fullName>
    </submittedName>
</protein>
<reference evidence="1" key="1">
    <citation type="submission" date="2021-01" db="EMBL/GenBank/DDBJ databases">
        <title>Whole genome shotgun sequence of Catellatospora methionotrophica NBRC 14553.</title>
        <authorList>
            <person name="Komaki H."/>
            <person name="Tamura T."/>
        </authorList>
    </citation>
    <scope>NUCLEOTIDE SEQUENCE</scope>
    <source>
        <strain evidence="1">NBRC 14553</strain>
    </source>
</reference>
<comment type="caution">
    <text evidence="1">The sequence shown here is derived from an EMBL/GenBank/DDBJ whole genome shotgun (WGS) entry which is preliminary data.</text>
</comment>
<proteinExistence type="predicted"/>
<accession>A0A8J3PGB1</accession>
<dbReference type="RefSeq" id="WP_166379933.1">
    <property type="nucleotide sequence ID" value="NZ_BAAATT010000005.1"/>
</dbReference>
<dbReference type="Proteomes" id="UP000660339">
    <property type="component" value="Unassembled WGS sequence"/>
</dbReference>
<dbReference type="EMBL" id="BONJ01000020">
    <property type="protein sequence ID" value="GIG15529.1"/>
    <property type="molecule type" value="Genomic_DNA"/>
</dbReference>
<name>A0A8J3PGB1_9ACTN</name>
<organism evidence="1 2">
    <name type="scientific">Catellatospora methionotrophica</name>
    <dbReference type="NCBI Taxonomy" id="121620"/>
    <lineage>
        <taxon>Bacteria</taxon>
        <taxon>Bacillati</taxon>
        <taxon>Actinomycetota</taxon>
        <taxon>Actinomycetes</taxon>
        <taxon>Micromonosporales</taxon>
        <taxon>Micromonosporaceae</taxon>
        <taxon>Catellatospora</taxon>
    </lineage>
</organism>